<evidence type="ECO:0000259" key="2">
    <source>
        <dbReference type="Pfam" id="PF01841"/>
    </source>
</evidence>
<evidence type="ECO:0000313" key="4">
    <source>
        <dbReference type="EMBL" id="MCE4540644.1"/>
    </source>
</evidence>
<dbReference type="Pfam" id="PF12969">
    <property type="entry name" value="DUF3857"/>
    <property type="match status" value="1"/>
</dbReference>
<feature type="chain" id="PRO_5045129876" evidence="1">
    <location>
        <begin position="25"/>
        <end position="626"/>
    </location>
</feature>
<comment type="caution">
    <text evidence="4">The sequence shown here is derived from an EMBL/GenBank/DDBJ whole genome shotgun (WGS) entry which is preliminary data.</text>
</comment>
<dbReference type="Gene3D" id="3.10.620.30">
    <property type="match status" value="1"/>
</dbReference>
<keyword evidence="5" id="KW-1185">Reference proteome</keyword>
<dbReference type="Pfam" id="PF01841">
    <property type="entry name" value="Transglut_core"/>
    <property type="match status" value="1"/>
</dbReference>
<dbReference type="SUPFAM" id="SSF54001">
    <property type="entry name" value="Cysteine proteinases"/>
    <property type="match status" value="1"/>
</dbReference>
<keyword evidence="1" id="KW-0732">Signal</keyword>
<feature type="domain" description="DUF3857" evidence="3">
    <location>
        <begin position="50"/>
        <end position="216"/>
    </location>
</feature>
<name>A0ABS8XPS6_9BURK</name>
<reference evidence="4 5" key="1">
    <citation type="submission" date="2021-12" db="EMBL/GenBank/DDBJ databases">
        <title>Genome seq of p7.</title>
        <authorList>
            <person name="Seo T."/>
        </authorList>
    </citation>
    <scope>NUCLEOTIDE SEQUENCE [LARGE SCALE GENOMIC DNA]</scope>
    <source>
        <strain evidence="4 5">P7</strain>
    </source>
</reference>
<dbReference type="Gene3D" id="2.60.40.3140">
    <property type="match status" value="1"/>
</dbReference>
<evidence type="ECO:0000313" key="5">
    <source>
        <dbReference type="Proteomes" id="UP001201463"/>
    </source>
</evidence>
<evidence type="ECO:0000256" key="1">
    <source>
        <dbReference type="SAM" id="SignalP"/>
    </source>
</evidence>
<dbReference type="InterPro" id="IPR038765">
    <property type="entry name" value="Papain-like_cys_pep_sf"/>
</dbReference>
<dbReference type="EMBL" id="JAJTWT010000020">
    <property type="protein sequence ID" value="MCE4540644.1"/>
    <property type="molecule type" value="Genomic_DNA"/>
</dbReference>
<gene>
    <name evidence="4" type="ORF">LXT12_25750</name>
</gene>
<proteinExistence type="predicted"/>
<dbReference type="RefSeq" id="WP_233395229.1">
    <property type="nucleotide sequence ID" value="NZ_JAJTWT010000020.1"/>
</dbReference>
<accession>A0ABS8XPS6</accession>
<dbReference type="InterPro" id="IPR024618">
    <property type="entry name" value="DUF3857"/>
</dbReference>
<protein>
    <submittedName>
        <fullName evidence="4">DUF3857 and transglutaminase domain-containing protein</fullName>
    </submittedName>
</protein>
<dbReference type="InterPro" id="IPR002931">
    <property type="entry name" value="Transglutaminase-like"/>
</dbReference>
<evidence type="ECO:0000259" key="3">
    <source>
        <dbReference type="Pfam" id="PF12969"/>
    </source>
</evidence>
<feature type="domain" description="Transglutaminase-like" evidence="2">
    <location>
        <begin position="265"/>
        <end position="347"/>
    </location>
</feature>
<sequence>MKAWWVKLGAVLALSMLAGGQGFAAEAARVATDIPVRVELQTEQHVVAEDGSEVSTYRSVMRAVKAEAAEGLRQRTVSHSASAQKLEILDAFTRKADGRRIKVPKSNYQLRTASGRQGGAALFSDWNETTVVFPDVQAGDAVELSYRITTRQPLFPGKFSREDSFSRQYAFDRVSITVDAPAGMKLLHEARDMAFTQKVVGKRQVLSWTFSNPQPVLSERTDFTVYDYRDDPGYAVSSFESQREIVERYVERAAPKAAVTPRVQALAEQITQGIDEPRAQVRALYDWVAREISYGGNCVGIGAVVPRDLAVVLDNRMGDCKDHATLLQALLQAKGIASHQVLVNAGSQYRLPSVPVLSMVNHVINYVPSQKLFLDSTSADTLFGDLPILVQDKPVLAVSDDVPARTPVEDGRASQRVVAAYRIGADGAIEGEVSLEAQGRFGQQMRLALKGLSKDQLETVVKRHFEGARVPADGQLLKTSDLQARTDALSYEARFQSKPLLRMGAAGAFGIGPFLFSAAPVGSYAKYALQPAEGHPTLCFSSHSEEVYDITLPANMQVLSIPEGIAVNGPLVSYESSYKLEGRVLHVKRAVTDRMPANVCSAETNAAYHDAMQPLLNDLRQQVLYK</sequence>
<organism evidence="4 5">
    <name type="scientific">Pelomonas caseinilytica</name>
    <dbReference type="NCBI Taxonomy" id="2906763"/>
    <lineage>
        <taxon>Bacteria</taxon>
        <taxon>Pseudomonadati</taxon>
        <taxon>Pseudomonadota</taxon>
        <taxon>Betaproteobacteria</taxon>
        <taxon>Burkholderiales</taxon>
        <taxon>Sphaerotilaceae</taxon>
        <taxon>Roseateles</taxon>
    </lineage>
</organism>
<dbReference type="Proteomes" id="UP001201463">
    <property type="component" value="Unassembled WGS sequence"/>
</dbReference>
<feature type="signal peptide" evidence="1">
    <location>
        <begin position="1"/>
        <end position="24"/>
    </location>
</feature>